<accession>A0AAN5HZL4</accession>
<keyword evidence="1" id="KW-0812">Transmembrane</keyword>
<dbReference type="Pfam" id="PF10321">
    <property type="entry name" value="7TM_GPCR_Srt"/>
    <property type="match status" value="1"/>
</dbReference>
<proteinExistence type="predicted"/>
<dbReference type="PANTHER" id="PTHR23021">
    <property type="entry name" value="SERPENTINE RECEPTOR, CLASS T"/>
    <property type="match status" value="1"/>
</dbReference>
<protein>
    <recommendedName>
        <fullName evidence="4">G protein-coupled receptor</fullName>
    </recommendedName>
</protein>
<keyword evidence="1" id="KW-1133">Transmembrane helix</keyword>
<dbReference type="InterPro" id="IPR019425">
    <property type="entry name" value="7TM_GPCR_serpentine_rcpt_Srt"/>
</dbReference>
<evidence type="ECO:0000313" key="3">
    <source>
        <dbReference type="Proteomes" id="UP001328107"/>
    </source>
</evidence>
<feature type="non-terminal residue" evidence="2">
    <location>
        <position position="1"/>
    </location>
</feature>
<organism evidence="2 3">
    <name type="scientific">Pristionchus mayeri</name>
    <dbReference type="NCBI Taxonomy" id="1317129"/>
    <lineage>
        <taxon>Eukaryota</taxon>
        <taxon>Metazoa</taxon>
        <taxon>Ecdysozoa</taxon>
        <taxon>Nematoda</taxon>
        <taxon>Chromadorea</taxon>
        <taxon>Rhabditida</taxon>
        <taxon>Rhabditina</taxon>
        <taxon>Diplogasteromorpha</taxon>
        <taxon>Diplogasteroidea</taxon>
        <taxon>Neodiplogasteridae</taxon>
        <taxon>Pristionchus</taxon>
    </lineage>
</organism>
<gene>
    <name evidence="2" type="ORF">PMAYCL1PPCAC_16695</name>
</gene>
<keyword evidence="1" id="KW-0472">Membrane</keyword>
<name>A0AAN5HZL4_9BILA</name>
<feature type="non-terminal residue" evidence="2">
    <location>
        <position position="284"/>
    </location>
</feature>
<feature type="transmembrane region" description="Helical" evidence="1">
    <location>
        <begin position="88"/>
        <end position="110"/>
    </location>
</feature>
<feature type="transmembrane region" description="Helical" evidence="1">
    <location>
        <begin position="257"/>
        <end position="278"/>
    </location>
</feature>
<feature type="transmembrane region" description="Helical" evidence="1">
    <location>
        <begin position="53"/>
        <end position="76"/>
    </location>
</feature>
<dbReference type="Proteomes" id="UP001328107">
    <property type="component" value="Unassembled WGS sequence"/>
</dbReference>
<feature type="transmembrane region" description="Helical" evidence="1">
    <location>
        <begin position="177"/>
        <end position="203"/>
    </location>
</feature>
<dbReference type="SUPFAM" id="SSF81321">
    <property type="entry name" value="Family A G protein-coupled receptor-like"/>
    <property type="match status" value="1"/>
</dbReference>
<feature type="transmembrane region" description="Helical" evidence="1">
    <location>
        <begin position="17"/>
        <end position="41"/>
    </location>
</feature>
<comment type="caution">
    <text evidence="2">The sequence shown here is derived from an EMBL/GenBank/DDBJ whole genome shotgun (WGS) entry which is preliminary data.</text>
</comment>
<evidence type="ECO:0000313" key="2">
    <source>
        <dbReference type="EMBL" id="GMR46500.1"/>
    </source>
</evidence>
<feature type="transmembrane region" description="Helical" evidence="1">
    <location>
        <begin position="224"/>
        <end position="245"/>
    </location>
</feature>
<reference evidence="3" key="1">
    <citation type="submission" date="2022-10" db="EMBL/GenBank/DDBJ databases">
        <title>Genome assembly of Pristionchus species.</title>
        <authorList>
            <person name="Yoshida K."/>
            <person name="Sommer R.J."/>
        </authorList>
    </citation>
    <scope>NUCLEOTIDE SEQUENCE [LARGE SCALE GENOMIC DNA]</scope>
    <source>
        <strain evidence="3">RS5460</strain>
    </source>
</reference>
<dbReference type="EMBL" id="BTRK01000004">
    <property type="protein sequence ID" value="GMR46500.1"/>
    <property type="molecule type" value="Genomic_DNA"/>
</dbReference>
<keyword evidence="3" id="KW-1185">Reference proteome</keyword>
<sequence>SALGDIDWSAQGTRRPYLGSFCALFGAIAIPPYLACAAAMVSMKELSAYKIMIYLAAADISDLLFASIGYGIMAITGEVYCAHPRFQLLFSMGLEFFFFCATTACFLLALNRFGEMLFIESITRIFKGSRTVLMLLVCTIPIFLLVLFTPPMLFNSTHHMLFFDPMIFEGRFVYDSYVHFACVTFMPTASLLLYLLMLAGIVHKHGSLSKWSESNALSNAKFQIFVQSGIIISIHLTSMMTFQVLQLLPARAVDSALYFAHFGWMMVHGTPSLVYLTLNPTIRE</sequence>
<feature type="transmembrane region" description="Helical" evidence="1">
    <location>
        <begin position="131"/>
        <end position="154"/>
    </location>
</feature>
<dbReference type="AlphaFoldDB" id="A0AAN5HZL4"/>
<dbReference type="PANTHER" id="PTHR23021:SF11">
    <property type="entry name" value="SERPENTINE RECEPTOR, CLASS T"/>
    <property type="match status" value="1"/>
</dbReference>
<evidence type="ECO:0008006" key="4">
    <source>
        <dbReference type="Google" id="ProtNLM"/>
    </source>
</evidence>
<evidence type="ECO:0000256" key="1">
    <source>
        <dbReference type="SAM" id="Phobius"/>
    </source>
</evidence>